<feature type="region of interest" description="Disordered" evidence="3">
    <location>
        <begin position="83"/>
        <end position="104"/>
    </location>
</feature>
<feature type="region of interest" description="Disordered" evidence="3">
    <location>
        <begin position="33"/>
        <end position="69"/>
    </location>
</feature>
<evidence type="ECO:0000313" key="6">
    <source>
        <dbReference type="EMBL" id="SEQ29929.1"/>
    </source>
</evidence>
<dbReference type="InterPro" id="IPR045351">
    <property type="entry name" value="DUF6531"/>
</dbReference>
<dbReference type="NCBIfam" id="TIGR03696">
    <property type="entry name" value="Rhs_assc_core"/>
    <property type="match status" value="1"/>
</dbReference>
<keyword evidence="2" id="KW-0175">Coiled coil</keyword>
<proteinExistence type="predicted"/>
<evidence type="ECO:0000256" key="2">
    <source>
        <dbReference type="SAM" id="Coils"/>
    </source>
</evidence>
<dbReference type="NCBIfam" id="TIGR01643">
    <property type="entry name" value="YD_repeat_2x"/>
    <property type="match status" value="3"/>
</dbReference>
<dbReference type="Gene3D" id="2.180.10.10">
    <property type="entry name" value="RHS repeat-associated core"/>
    <property type="match status" value="3"/>
</dbReference>
<dbReference type="Pfam" id="PF20148">
    <property type="entry name" value="DUF6531"/>
    <property type="match status" value="1"/>
</dbReference>
<dbReference type="InterPro" id="IPR050708">
    <property type="entry name" value="T6SS_VgrG/RHS"/>
</dbReference>
<evidence type="ECO:0000259" key="5">
    <source>
        <dbReference type="Pfam" id="PF25023"/>
    </source>
</evidence>
<feature type="domain" description="Teneurin-like YD-shell" evidence="5">
    <location>
        <begin position="1082"/>
        <end position="1232"/>
    </location>
</feature>
<name>A0A1H9EWC8_9SPIR</name>
<dbReference type="InterPro" id="IPR056823">
    <property type="entry name" value="TEN-like_YD-shell"/>
</dbReference>
<keyword evidence="7" id="KW-1185">Reference proteome</keyword>
<dbReference type="OrthoDB" id="353304at2"/>
<feature type="region of interest" description="Disordered" evidence="3">
    <location>
        <begin position="133"/>
        <end position="154"/>
    </location>
</feature>
<evidence type="ECO:0000256" key="1">
    <source>
        <dbReference type="ARBA" id="ARBA00022737"/>
    </source>
</evidence>
<sequence length="1946" mass="222745">MKKKIFICILIAGFISNFIISYEENGNGYPHSYDPGVYSHGQNEGVNNNSNQNNNNNSNQPQGPNVDTEGMQIASDAEALNSQINEEQSEVGSIETGDADNSNPADAIAAEESLNNEAGEAIASTEAEIGENIENSTNEENGSNSTETGDPVKISKGTYELSESDFVIGSNKLFMIKRNYDSGRKITGSFGLGWNTNLDERIILGTRPAHYNDVKSMNDYVHNLRLLISLRKVQLSNMYHVSDIYNAPEEINNKIQNCELYCSKLDTIISKLNKLKDRAGSREGLRNKISEYIEKASDVKREAENKKELLNLLYEKSRIEISVLMELEHKFQQAHMKLEEMKVLMQESKERNEHNKKVMFNGMEKFYEETGLDTITVIDAEGFPHILKEEDKIWKNQTDKLYKYCEKSDNQFLLYEKNGTVKCFNENGFLISVTDRNGNVVEIIRNPSEEIVCIKTSDNECFDFKYENGFIKEIKNSRSEEEKFVYDYLNNKLISVKDSDGDQVEMNYDSNNHLISLSKCDGSKVQFKYDVQTFDGKNLITETTNEEGDSEYFEYSLSEKRTDYIDHDGNKFSYFYDDKHRTVQEYHPDGTIIKYEYDDFDNPVLVNINGNLIRNEYDGSGNKIKTLYEDSSTVHWEYDNFNLITVYVNRDGVKEEFIRDDTGNVIEYRKGGKTVYTQSLNSKGQVIKKCVYSEQTEITEFYYDSFGNLKKEISDTTNKEYEYDNRNRLIKYTFNGVVVSEYVYSKHGVTRKDYNGLITTCKTNGRKDINRVIQKDNQTGKIHQLRIEYDKRHLPVRVFIGDEKNETQLIECSYTPEGKLNSEIIYGTENIIKDFIYKNGLLSEVRQYKEKDKIENAFVVKYDSKIYGKNQKSLTVSKLSGVEEIFEYDSYGNIVRSIDGNGNEILYKFTKSGLLSSKQSDFGGWYDYFYGSDGMLSCAGERGKKQINLSYYADGKIREVKDRYGKVTEYHYDKQGRLKSVQSERQKIWYEYDLWGRIIKKITGPSAYESDAGYYVSFDYRADGHGVSVCEGGKYKTTRVLDSFGNVVKIIDGNNNERSFVYNERNQIVESVDGYGNQTFYEYDALGNICHICNPDKTEINYRYNCLGLLEEISDDCGFVYNAEYDKAGRLIKEKKRAEGEKQYEYDNSNRLLKIICNGDVLQSYSYRDNGRILSATDGNNNSYFYFYDSYGKLTSEQNRNGNYQTFSYDEEGSLISKRDFEDKNIKILYSSDRSIKTFVFSDGSENRFIYDSKGNVLEARNENGKNIYSYDQGGKLIYQKDLETGEEICYEYDAAGNKTSLRSSNCNTKYLYSKNNEIKEIFDNKQNLSVKLQYDKNGREILRKYGNGTKEETLYDRAGRVIVKMLKSERNELVWGEGYVYNDDGKRIASVDNNARITLYEYNSKGQLSTVYYPYSEEIINIQKNEAQINGLQKITSAGENKFLTSSEKNAIIPLLNSMQYGLAYKITDLQVLVKESYSYDLNGNRISKVTSYGTIEYKYDKENCLISSGSRGQSFLNYTNDKMGNLLSEESSEKKVRYTYNAQNRLVACESRSFSEKEYAQTTYAYDAFGRRVLTQDKGQTALRSIYDGLTFDVIKQEPAYAKTVTSGQPTGDRYRYLDENETYKNNNSRYYGERTHFYVNGSLAAQSCSDYGMEYFTTDQQGSIRVSTDSYGMEKSAFSYDAFGSLITGNLSGINDNGYLAKALEPTSKFYNYGYRDYNPKNSRFTTSDPIRDGSNWFAYCNGDPVNFVDLYGLFFYSADGQHSITEIKLTTVVIIRNNDGLGNDFDSTRYIYKNDGINTNLVYVDTVGANCKEQYYNDSTGFTTPDGDYYLSSDTVTKQDDGTYNSDSYNNVLALKTNDQSISEEKRDDINKGDRLLHANQFADGAAPYNGNETPGGAGCIIGKDGQDHQNEMMDALMDGVSDPGSIEVKIRSFEHIEGCGK</sequence>
<feature type="compositionally biased region" description="Low complexity" evidence="3">
    <location>
        <begin position="42"/>
        <end position="66"/>
    </location>
</feature>
<feature type="domain" description="DUF6531" evidence="4">
    <location>
        <begin position="149"/>
        <end position="205"/>
    </location>
</feature>
<feature type="compositionally biased region" description="Low complexity" evidence="3">
    <location>
        <begin position="133"/>
        <end position="149"/>
    </location>
</feature>
<feature type="coiled-coil region" evidence="2">
    <location>
        <begin position="282"/>
        <end position="344"/>
    </location>
</feature>
<dbReference type="EMBL" id="FOFU01000003">
    <property type="protein sequence ID" value="SEQ29929.1"/>
    <property type="molecule type" value="Genomic_DNA"/>
</dbReference>
<keyword evidence="1" id="KW-0677">Repeat</keyword>
<dbReference type="InterPro" id="IPR022385">
    <property type="entry name" value="Rhs_assc_core"/>
</dbReference>
<evidence type="ECO:0000313" key="7">
    <source>
        <dbReference type="Proteomes" id="UP000182360"/>
    </source>
</evidence>
<evidence type="ECO:0000256" key="3">
    <source>
        <dbReference type="SAM" id="MobiDB-lite"/>
    </source>
</evidence>
<gene>
    <name evidence="6" type="ORF">SAMN04487977_103303</name>
</gene>
<dbReference type="InterPro" id="IPR006530">
    <property type="entry name" value="YD"/>
</dbReference>
<dbReference type="Pfam" id="PF25023">
    <property type="entry name" value="TEN_YD-shell"/>
    <property type="match status" value="2"/>
</dbReference>
<evidence type="ECO:0000259" key="4">
    <source>
        <dbReference type="Pfam" id="PF20148"/>
    </source>
</evidence>
<protein>
    <submittedName>
        <fullName evidence="6">RHS repeat-associated core domain-containing protein</fullName>
    </submittedName>
</protein>
<dbReference type="Proteomes" id="UP000182360">
    <property type="component" value="Unassembled WGS sequence"/>
</dbReference>
<dbReference type="PANTHER" id="PTHR32305">
    <property type="match status" value="1"/>
</dbReference>
<feature type="domain" description="Teneurin-like YD-shell" evidence="5">
    <location>
        <begin position="1472"/>
        <end position="1590"/>
    </location>
</feature>
<dbReference type="RefSeq" id="WP_074642584.1">
    <property type="nucleotide sequence ID" value="NZ_FOFU01000003.1"/>
</dbReference>
<organism evidence="6 7">
    <name type="scientific">Treponema bryantii</name>
    <dbReference type="NCBI Taxonomy" id="163"/>
    <lineage>
        <taxon>Bacteria</taxon>
        <taxon>Pseudomonadati</taxon>
        <taxon>Spirochaetota</taxon>
        <taxon>Spirochaetia</taxon>
        <taxon>Spirochaetales</taxon>
        <taxon>Treponemataceae</taxon>
        <taxon>Treponema</taxon>
    </lineage>
</organism>
<reference evidence="6 7" key="1">
    <citation type="submission" date="2016-10" db="EMBL/GenBank/DDBJ databases">
        <authorList>
            <person name="de Groot N.N."/>
        </authorList>
    </citation>
    <scope>NUCLEOTIDE SEQUENCE [LARGE SCALE GENOMIC DNA]</scope>
    <source>
        <strain evidence="6 7">B25</strain>
    </source>
</reference>
<dbReference type="SUPFAM" id="SSF50978">
    <property type="entry name" value="WD40 repeat-like"/>
    <property type="match status" value="1"/>
</dbReference>
<accession>A0A1H9EWC8</accession>
<dbReference type="PANTHER" id="PTHR32305:SF15">
    <property type="entry name" value="PROTEIN RHSA-RELATED"/>
    <property type="match status" value="1"/>
</dbReference>
<dbReference type="InterPro" id="IPR036322">
    <property type="entry name" value="WD40_repeat_dom_sf"/>
</dbReference>